<evidence type="ECO:0000313" key="2">
    <source>
        <dbReference type="Proteomes" id="UP001463408"/>
    </source>
</evidence>
<keyword evidence="2" id="KW-1185">Reference proteome</keyword>
<reference evidence="1 2" key="1">
    <citation type="submission" date="2024-06" db="EMBL/GenBank/DDBJ databases">
        <title>Pangenomics to understand the prophage dynamics in the radiating lineages of P. brasiliense.</title>
        <authorList>
            <person name="Pardeshi L.A."/>
            <person name="Van Duivenbode I."/>
            <person name="Jonkheer E.M."/>
            <person name="Pel M.J.C."/>
            <person name="Kupczok A."/>
            <person name="De Ridder D."/>
            <person name="Smit S."/>
            <person name="Van Der Lee T.J."/>
        </authorList>
    </citation>
    <scope>NUCLEOTIDE SEQUENCE [LARGE SCALE GENOMIC DNA]</scope>
    <source>
        <strain evidence="1 2">PD 8607</strain>
    </source>
</reference>
<accession>A0ABV1PGP4</accession>
<dbReference type="Pfam" id="PF13973">
    <property type="entry name" value="DUF4222"/>
    <property type="match status" value="1"/>
</dbReference>
<dbReference type="RefSeq" id="WP_349962225.1">
    <property type="nucleotide sequence ID" value="NZ_JBEHEF010000034.1"/>
</dbReference>
<sequence length="63" mass="7242">MTKTTSTPLPNQRYKDAHGHWVTVVSVEHNRVTFFREGYEFPCVQPLAQFLEYFSLLDGGSHA</sequence>
<dbReference type="InterPro" id="IPR025317">
    <property type="entry name" value="DUF4222"/>
</dbReference>
<name>A0ABV1PGP4_9GAMM</name>
<protein>
    <submittedName>
        <fullName evidence="1">DUF4222 domain-containing protein</fullName>
    </submittedName>
</protein>
<proteinExistence type="predicted"/>
<organism evidence="1 2">
    <name type="scientific">Pectobacterium polonicum</name>
    <dbReference type="NCBI Taxonomy" id="2485124"/>
    <lineage>
        <taxon>Bacteria</taxon>
        <taxon>Pseudomonadati</taxon>
        <taxon>Pseudomonadota</taxon>
        <taxon>Gammaproteobacteria</taxon>
        <taxon>Enterobacterales</taxon>
        <taxon>Pectobacteriaceae</taxon>
        <taxon>Pectobacterium</taxon>
    </lineage>
</organism>
<dbReference type="Proteomes" id="UP001463408">
    <property type="component" value="Unassembled WGS sequence"/>
</dbReference>
<gene>
    <name evidence="1" type="ORF">ABRQ07_22335</name>
</gene>
<dbReference type="EMBL" id="JBEHEF010000034">
    <property type="protein sequence ID" value="MEQ9940309.1"/>
    <property type="molecule type" value="Genomic_DNA"/>
</dbReference>
<comment type="caution">
    <text evidence="1">The sequence shown here is derived from an EMBL/GenBank/DDBJ whole genome shotgun (WGS) entry which is preliminary data.</text>
</comment>
<evidence type="ECO:0000313" key="1">
    <source>
        <dbReference type="EMBL" id="MEQ9940309.1"/>
    </source>
</evidence>